<dbReference type="NCBIfam" id="TIGR00710">
    <property type="entry name" value="efflux_Bcr_CflA"/>
    <property type="match status" value="1"/>
</dbReference>
<proteinExistence type="inferred from homology"/>
<dbReference type="HOGENOM" id="CLU_001265_47_0_10"/>
<gene>
    <name evidence="10" type="ordered locus">Solca_1304</name>
</gene>
<dbReference type="InterPro" id="IPR020846">
    <property type="entry name" value="MFS_dom"/>
</dbReference>
<dbReference type="GO" id="GO:0042910">
    <property type="term" value="F:xenobiotic transmembrane transporter activity"/>
    <property type="evidence" value="ECO:0007669"/>
    <property type="project" value="InterPro"/>
</dbReference>
<organism evidence="10 11">
    <name type="scientific">Solitalea canadensis (strain ATCC 29591 / DSM 3403 / JCM 21819 / LMG 8368 / NBRC 15130 / NCIMB 12057 / USAM 9D)</name>
    <name type="common">Flexibacter canadensis</name>
    <dbReference type="NCBI Taxonomy" id="929556"/>
    <lineage>
        <taxon>Bacteria</taxon>
        <taxon>Pseudomonadati</taxon>
        <taxon>Bacteroidota</taxon>
        <taxon>Sphingobacteriia</taxon>
        <taxon>Sphingobacteriales</taxon>
        <taxon>Sphingobacteriaceae</taxon>
        <taxon>Solitalea</taxon>
    </lineage>
</organism>
<evidence type="ECO:0000256" key="7">
    <source>
        <dbReference type="ARBA" id="ARBA00023136"/>
    </source>
</evidence>
<reference evidence="10" key="1">
    <citation type="submission" date="2012-02" db="EMBL/GenBank/DDBJ databases">
        <title>The complete genome of Solitalea canadensis DSM 3403.</title>
        <authorList>
            <consortium name="US DOE Joint Genome Institute (JGI-PGF)"/>
            <person name="Lucas S."/>
            <person name="Copeland A."/>
            <person name="Lapidus A."/>
            <person name="Glavina del Rio T."/>
            <person name="Dalin E."/>
            <person name="Tice H."/>
            <person name="Bruce D."/>
            <person name="Goodwin L."/>
            <person name="Pitluck S."/>
            <person name="Peters L."/>
            <person name="Ovchinnikova G."/>
            <person name="Lu M."/>
            <person name="Kyrpides N."/>
            <person name="Mavromatis K."/>
            <person name="Ivanova N."/>
            <person name="Brettin T."/>
            <person name="Detter J.C."/>
            <person name="Han C."/>
            <person name="Larimer F."/>
            <person name="Land M."/>
            <person name="Hauser L."/>
            <person name="Markowitz V."/>
            <person name="Cheng J.-F."/>
            <person name="Hugenholtz P."/>
            <person name="Woyke T."/>
            <person name="Wu D."/>
            <person name="Spring S."/>
            <person name="Schroeder M."/>
            <person name="Kopitz M."/>
            <person name="Brambilla E."/>
            <person name="Klenk H.-P."/>
            <person name="Eisen J.A."/>
        </authorList>
    </citation>
    <scope>NUCLEOTIDE SEQUENCE</scope>
    <source>
        <strain evidence="10">DSM 3403</strain>
    </source>
</reference>
<dbReference type="EMBL" id="CP003349">
    <property type="protein sequence ID" value="AFD06393.1"/>
    <property type="molecule type" value="Genomic_DNA"/>
</dbReference>
<accession>H8KQ98</accession>
<evidence type="ECO:0000256" key="8">
    <source>
        <dbReference type="SAM" id="Phobius"/>
    </source>
</evidence>
<dbReference type="KEGG" id="scn:Solca_1304"/>
<dbReference type="eggNOG" id="COG2814">
    <property type="taxonomic scope" value="Bacteria"/>
</dbReference>
<dbReference type="PROSITE" id="PS50850">
    <property type="entry name" value="MFS"/>
    <property type="match status" value="1"/>
</dbReference>
<protein>
    <submittedName>
        <fullName evidence="10">Drug resistance transporter, Bcr/CflA subfamily</fullName>
    </submittedName>
</protein>
<dbReference type="Pfam" id="PF07690">
    <property type="entry name" value="MFS_1"/>
    <property type="match status" value="1"/>
</dbReference>
<dbReference type="AlphaFoldDB" id="H8KQ98"/>
<dbReference type="InterPro" id="IPR004812">
    <property type="entry name" value="Efflux_drug-R_Bcr/CmlA"/>
</dbReference>
<feature type="transmembrane region" description="Helical" evidence="8">
    <location>
        <begin position="46"/>
        <end position="65"/>
    </location>
</feature>
<evidence type="ECO:0000259" key="9">
    <source>
        <dbReference type="PROSITE" id="PS50850"/>
    </source>
</evidence>
<dbReference type="InterPro" id="IPR036259">
    <property type="entry name" value="MFS_trans_sf"/>
</dbReference>
<dbReference type="OrthoDB" id="9800416at2"/>
<evidence type="ECO:0000256" key="2">
    <source>
        <dbReference type="ARBA" id="ARBA00006236"/>
    </source>
</evidence>
<feature type="transmembrane region" description="Helical" evidence="8">
    <location>
        <begin position="134"/>
        <end position="156"/>
    </location>
</feature>
<dbReference type="SUPFAM" id="SSF103473">
    <property type="entry name" value="MFS general substrate transporter"/>
    <property type="match status" value="1"/>
</dbReference>
<dbReference type="RefSeq" id="WP_014679620.1">
    <property type="nucleotide sequence ID" value="NC_017770.1"/>
</dbReference>
<keyword evidence="4" id="KW-1003">Cell membrane</keyword>
<dbReference type="Proteomes" id="UP000007590">
    <property type="component" value="Chromosome"/>
</dbReference>
<evidence type="ECO:0000256" key="6">
    <source>
        <dbReference type="ARBA" id="ARBA00022989"/>
    </source>
</evidence>
<feature type="transmembrane region" description="Helical" evidence="8">
    <location>
        <begin position="280"/>
        <end position="299"/>
    </location>
</feature>
<feature type="transmembrane region" description="Helical" evidence="8">
    <location>
        <begin position="77"/>
        <end position="95"/>
    </location>
</feature>
<feature type="transmembrane region" description="Helical" evidence="8">
    <location>
        <begin position="305"/>
        <end position="322"/>
    </location>
</feature>
<dbReference type="Gene3D" id="1.20.1720.10">
    <property type="entry name" value="Multidrug resistance protein D"/>
    <property type="match status" value="1"/>
</dbReference>
<feature type="transmembrane region" description="Helical" evidence="8">
    <location>
        <begin position="369"/>
        <end position="390"/>
    </location>
</feature>
<dbReference type="PANTHER" id="PTHR23502">
    <property type="entry name" value="MAJOR FACILITATOR SUPERFAMILY"/>
    <property type="match status" value="1"/>
</dbReference>
<evidence type="ECO:0000313" key="10">
    <source>
        <dbReference type="EMBL" id="AFD06393.1"/>
    </source>
</evidence>
<dbReference type="GO" id="GO:1990961">
    <property type="term" value="P:xenobiotic detoxification by transmembrane export across the plasma membrane"/>
    <property type="evidence" value="ECO:0007669"/>
    <property type="project" value="InterPro"/>
</dbReference>
<dbReference type="GO" id="GO:0005886">
    <property type="term" value="C:plasma membrane"/>
    <property type="evidence" value="ECO:0007669"/>
    <property type="project" value="UniProtKB-SubCell"/>
</dbReference>
<evidence type="ECO:0000256" key="4">
    <source>
        <dbReference type="ARBA" id="ARBA00022475"/>
    </source>
</evidence>
<dbReference type="InterPro" id="IPR011701">
    <property type="entry name" value="MFS"/>
</dbReference>
<evidence type="ECO:0000313" key="11">
    <source>
        <dbReference type="Proteomes" id="UP000007590"/>
    </source>
</evidence>
<feature type="transmembrane region" description="Helical" evidence="8">
    <location>
        <begin position="250"/>
        <end position="268"/>
    </location>
</feature>
<dbReference type="PANTHER" id="PTHR23502:SF132">
    <property type="entry name" value="POLYAMINE TRANSPORTER 2-RELATED"/>
    <property type="match status" value="1"/>
</dbReference>
<keyword evidence="3" id="KW-0813">Transport</keyword>
<keyword evidence="11" id="KW-1185">Reference proteome</keyword>
<evidence type="ECO:0000256" key="1">
    <source>
        <dbReference type="ARBA" id="ARBA00004651"/>
    </source>
</evidence>
<evidence type="ECO:0000256" key="3">
    <source>
        <dbReference type="ARBA" id="ARBA00022448"/>
    </source>
</evidence>
<keyword evidence="7 8" id="KW-0472">Membrane</keyword>
<dbReference type="CDD" id="cd17320">
    <property type="entry name" value="MFS_MdfA_MDR_like"/>
    <property type="match status" value="1"/>
</dbReference>
<feature type="transmembrane region" description="Helical" evidence="8">
    <location>
        <begin position="162"/>
        <end position="184"/>
    </location>
</feature>
<feature type="transmembrane region" description="Helical" evidence="8">
    <location>
        <begin position="205"/>
        <end position="230"/>
    </location>
</feature>
<sequence>MQFKRKEFLVVLTLGLLTAIGPFSIDMYLPAFPSLAKSFNSNIETIQLSLTSFFIGISIGQLIYGPFTDRFGRKKPLILGMLVYMLTSLGCLLVHSAEQLILLRFLQAFGACAGMVVSRAMVRDIFPLTESAKVFSMLMLVMGIAPIIAPTVGGFMLKLGGWQSIFITMAAISLAIFIMVIIFLPESKPADKTIQIKLIPILQEYFLVLKNPVFLKFCVLGSLMSAGLFSYISGSPFLAMDVYHISPENYGILFGLNAVGIIGGSQLNRLLLRWFEGVKIIKTASIAMISCGISLIVAVSLSAHFILVLIILFFFVGCYGFINPNASAIALSPFIKNAGFASALLGAMQMFFGVLASASISALHNGTPIPMMSVIAVCGVLVFVISRINVKVHA</sequence>
<keyword evidence="6 8" id="KW-1133">Transmembrane helix</keyword>
<comment type="subcellular location">
    <subcellularLocation>
        <location evidence="1">Cell membrane</location>
        <topology evidence="1">Multi-pass membrane protein</topology>
    </subcellularLocation>
</comment>
<dbReference type="FunFam" id="1.20.1720.10:FF:000005">
    <property type="entry name" value="Bcr/CflA family efflux transporter"/>
    <property type="match status" value="1"/>
</dbReference>
<evidence type="ECO:0000256" key="5">
    <source>
        <dbReference type="ARBA" id="ARBA00022692"/>
    </source>
</evidence>
<name>H8KQ98_SOLCM</name>
<feature type="transmembrane region" description="Helical" evidence="8">
    <location>
        <begin position="101"/>
        <end position="122"/>
    </location>
</feature>
<keyword evidence="5 8" id="KW-0812">Transmembrane</keyword>
<feature type="domain" description="Major facilitator superfamily (MFS) profile" evidence="9">
    <location>
        <begin position="10"/>
        <end position="391"/>
    </location>
</feature>
<feature type="transmembrane region" description="Helical" evidence="8">
    <location>
        <begin position="343"/>
        <end position="363"/>
    </location>
</feature>
<comment type="similarity">
    <text evidence="2">Belongs to the major facilitator superfamily. Bcr/CmlA family.</text>
</comment>